<organism evidence="2 3">
    <name type="scientific">Chlamydia pecorum</name>
    <dbReference type="NCBI Taxonomy" id="85991"/>
    <lineage>
        <taxon>Bacteria</taxon>
        <taxon>Pseudomonadati</taxon>
        <taxon>Chlamydiota</taxon>
        <taxon>Chlamydiia</taxon>
        <taxon>Chlamydiales</taxon>
        <taxon>Chlamydiaceae</taxon>
        <taxon>Chlamydia/Chlamydophila group</taxon>
        <taxon>Chlamydia</taxon>
    </lineage>
</organism>
<dbReference type="RefSeq" id="WP_021756662.1">
    <property type="nucleotide sequence ID" value="NZ_LFRH01000003.1"/>
</dbReference>
<proteinExistence type="predicted"/>
<dbReference type="EMBL" id="LFRH01000003">
    <property type="protein sequence ID" value="KTF28750.1"/>
    <property type="molecule type" value="Genomic_DNA"/>
</dbReference>
<dbReference type="Proteomes" id="UP000054301">
    <property type="component" value="Unassembled WGS sequence"/>
</dbReference>
<protein>
    <submittedName>
        <fullName evidence="2">Uncharacterized protein</fullName>
    </submittedName>
</protein>
<keyword evidence="1" id="KW-1133">Transmembrane helix</keyword>
<gene>
    <name evidence="2" type="ORF">cpL1_0786</name>
</gene>
<sequence length="144" mass="15879">MSCYLLAKSYESDLVQPATCTKLSCIAIDSLLLPVTSIIVGVVGTVLLLIKFIFRLLTFPISQLASRFHGVTPPTTADWFSSCTYMNSYLVPLLLIPVIGTLIYCSAIAKIFKENEGYEVSCLDVAVTALGCPWEHLKNLVQKW</sequence>
<evidence type="ECO:0000313" key="3">
    <source>
        <dbReference type="Proteomes" id="UP000054301"/>
    </source>
</evidence>
<evidence type="ECO:0000313" key="2">
    <source>
        <dbReference type="EMBL" id="KTF28750.1"/>
    </source>
</evidence>
<name>A0AA40U5D0_9CHLA</name>
<reference evidence="2 3" key="1">
    <citation type="submission" date="2015-06" db="EMBL/GenBank/DDBJ databases">
        <title>More than comparative genomics: Whole genome sequencing reveals elusive C. pecorum plasmid and re-evaluates genetic differences and phylogenetic relationships between C. pecorum from pig, cattle, sheep and koala hosts.</title>
        <authorList>
            <person name="Jelocnik M."/>
            <person name="Bachmann N.L."/>
            <person name="Kaltenboeck B."/>
            <person name="Waugh C."/>
            <person name="Woolford L."/>
            <person name="Speight N."/>
            <person name="Gillett A."/>
            <person name="Higgins D."/>
            <person name="Flanagan C."/>
            <person name="Myers G."/>
            <person name="Timms P."/>
            <person name="Polkinghorne A."/>
        </authorList>
    </citation>
    <scope>NUCLEOTIDE SEQUENCE [LARGE SCALE GENOMIC DNA]</scope>
    <source>
        <strain evidence="2 3">L1</strain>
    </source>
</reference>
<comment type="caution">
    <text evidence="2">The sequence shown here is derived from an EMBL/GenBank/DDBJ whole genome shotgun (WGS) entry which is preliminary data.</text>
</comment>
<accession>A0AA40U5D0</accession>
<feature type="transmembrane region" description="Helical" evidence="1">
    <location>
        <begin position="89"/>
        <end position="109"/>
    </location>
</feature>
<evidence type="ECO:0000256" key="1">
    <source>
        <dbReference type="SAM" id="Phobius"/>
    </source>
</evidence>
<feature type="transmembrane region" description="Helical" evidence="1">
    <location>
        <begin position="31"/>
        <end position="54"/>
    </location>
</feature>
<keyword evidence="1" id="KW-0812">Transmembrane</keyword>
<dbReference type="AlphaFoldDB" id="A0AA40U5D0"/>
<keyword evidence="1" id="KW-0472">Membrane</keyword>